<evidence type="ECO:0008006" key="3">
    <source>
        <dbReference type="Google" id="ProtNLM"/>
    </source>
</evidence>
<comment type="caution">
    <text evidence="1">The sequence shown here is derived from an EMBL/GenBank/DDBJ whole genome shotgun (WGS) entry which is preliminary data.</text>
</comment>
<proteinExistence type="predicted"/>
<dbReference type="AlphaFoldDB" id="A0A7I9XQN0"/>
<dbReference type="Proteomes" id="UP000465263">
    <property type="component" value="Unassembled WGS sequence"/>
</dbReference>
<organism evidence="1 2">
    <name type="scientific">Mycolicibacter senuensis</name>
    <dbReference type="NCBI Taxonomy" id="386913"/>
    <lineage>
        <taxon>Bacteria</taxon>
        <taxon>Bacillati</taxon>
        <taxon>Actinomycetota</taxon>
        <taxon>Actinomycetes</taxon>
        <taxon>Mycobacteriales</taxon>
        <taxon>Mycobacteriaceae</taxon>
        <taxon>Mycolicibacter</taxon>
    </lineage>
</organism>
<dbReference type="InterPro" id="IPR044153">
    <property type="entry name" value="PIN_Pae0151-like"/>
</dbReference>
<dbReference type="CDD" id="cd09873">
    <property type="entry name" value="PIN_Pae0151-like"/>
    <property type="match status" value="1"/>
</dbReference>
<evidence type="ECO:0000313" key="1">
    <source>
        <dbReference type="EMBL" id="GFG72305.1"/>
    </source>
</evidence>
<dbReference type="SUPFAM" id="SSF88723">
    <property type="entry name" value="PIN domain-like"/>
    <property type="match status" value="1"/>
</dbReference>
<gene>
    <name evidence="1" type="ORF">MSEN_40250</name>
</gene>
<accession>A0A7I9XQN0</accession>
<reference evidence="1 2" key="1">
    <citation type="journal article" date="2019" name="Emerg. Microbes Infect.">
        <title>Comprehensive subspecies identification of 175 nontuberculous mycobacteria species based on 7547 genomic profiles.</title>
        <authorList>
            <person name="Matsumoto Y."/>
            <person name="Kinjo T."/>
            <person name="Motooka D."/>
            <person name="Nabeya D."/>
            <person name="Jung N."/>
            <person name="Uechi K."/>
            <person name="Horii T."/>
            <person name="Iida T."/>
            <person name="Fujita J."/>
            <person name="Nakamura S."/>
        </authorList>
    </citation>
    <scope>NUCLEOTIDE SEQUENCE [LARGE SCALE GENOMIC DNA]</scope>
    <source>
        <strain evidence="1 2">JCM 16017</strain>
    </source>
</reference>
<evidence type="ECO:0000313" key="2">
    <source>
        <dbReference type="Proteomes" id="UP000465263"/>
    </source>
</evidence>
<name>A0A7I9XQN0_9MYCO</name>
<keyword evidence="2" id="KW-1185">Reference proteome</keyword>
<protein>
    <recommendedName>
        <fullName evidence="3">PIN domain-containing protein</fullName>
    </recommendedName>
</protein>
<dbReference type="InterPro" id="IPR029060">
    <property type="entry name" value="PIN-like_dom_sf"/>
</dbReference>
<dbReference type="EMBL" id="BLKV01000002">
    <property type="protein sequence ID" value="GFG72305.1"/>
    <property type="molecule type" value="Genomic_DNA"/>
</dbReference>
<sequence>MGLAHAMHKAVLRGQLEFEDAEAAAETATALAIEYVLPDALLLRTARAWRHNISIYDGLYVAAAVERSAAVITVDSRLVDAIDQLGVPVEINLLR</sequence>
<dbReference type="Gene3D" id="3.40.50.1010">
    <property type="entry name" value="5'-nuclease"/>
    <property type="match status" value="1"/>
</dbReference>